<evidence type="ECO:0000256" key="1">
    <source>
        <dbReference type="SAM" id="MobiDB-lite"/>
    </source>
</evidence>
<dbReference type="AlphaFoldDB" id="A0AAD9XFL9"/>
<reference evidence="2" key="1">
    <citation type="journal article" date="2023" name="Plant J.">
        <title>Genome sequences and population genomics provide insights into the demographic history, inbreeding, and mutation load of two 'living fossil' tree species of Dipteronia.</title>
        <authorList>
            <person name="Feng Y."/>
            <person name="Comes H.P."/>
            <person name="Chen J."/>
            <person name="Zhu S."/>
            <person name="Lu R."/>
            <person name="Zhang X."/>
            <person name="Li P."/>
            <person name="Qiu J."/>
            <person name="Olsen K.M."/>
            <person name="Qiu Y."/>
        </authorList>
    </citation>
    <scope>NUCLEOTIDE SEQUENCE</scope>
    <source>
        <strain evidence="2">KIB01</strain>
    </source>
</reference>
<proteinExistence type="predicted"/>
<sequence length="135" mass="14650">MDDSNLLLGLLAEAMKNGLRDANGSLSKLNDPIGKKVTASDEVWEECLKSHPTHKKLRTECSVDYDDLQLVVGVGTATGNDSMALGVDDTDVSILENEENTISGMEKFPYDATSNASMAPQNNIFDESFRPQSPI</sequence>
<protein>
    <submittedName>
        <fullName evidence="2">Uncharacterized protein</fullName>
    </submittedName>
</protein>
<evidence type="ECO:0000313" key="3">
    <source>
        <dbReference type="Proteomes" id="UP001280121"/>
    </source>
</evidence>
<dbReference type="EMBL" id="JANJYI010000002">
    <property type="protein sequence ID" value="KAK2658518.1"/>
    <property type="molecule type" value="Genomic_DNA"/>
</dbReference>
<dbReference type="InterPro" id="IPR055314">
    <property type="entry name" value="At2g29880-like"/>
</dbReference>
<dbReference type="Proteomes" id="UP001280121">
    <property type="component" value="Unassembled WGS sequence"/>
</dbReference>
<dbReference type="PANTHER" id="PTHR47864">
    <property type="entry name" value="TRANSMEMBRANE PROTEIN"/>
    <property type="match status" value="1"/>
</dbReference>
<organism evidence="2 3">
    <name type="scientific">Dipteronia dyeriana</name>
    <dbReference type="NCBI Taxonomy" id="168575"/>
    <lineage>
        <taxon>Eukaryota</taxon>
        <taxon>Viridiplantae</taxon>
        <taxon>Streptophyta</taxon>
        <taxon>Embryophyta</taxon>
        <taxon>Tracheophyta</taxon>
        <taxon>Spermatophyta</taxon>
        <taxon>Magnoliopsida</taxon>
        <taxon>eudicotyledons</taxon>
        <taxon>Gunneridae</taxon>
        <taxon>Pentapetalae</taxon>
        <taxon>rosids</taxon>
        <taxon>malvids</taxon>
        <taxon>Sapindales</taxon>
        <taxon>Sapindaceae</taxon>
        <taxon>Hippocastanoideae</taxon>
        <taxon>Acereae</taxon>
        <taxon>Dipteronia</taxon>
    </lineage>
</organism>
<name>A0AAD9XFL9_9ROSI</name>
<feature type="region of interest" description="Disordered" evidence="1">
    <location>
        <begin position="113"/>
        <end position="135"/>
    </location>
</feature>
<dbReference type="PANTHER" id="PTHR47864:SF2">
    <property type="entry name" value="MYB_SANT-LIKE DNA-BINDING DOMAIN PROTEIN"/>
    <property type="match status" value="1"/>
</dbReference>
<keyword evidence="3" id="KW-1185">Reference proteome</keyword>
<accession>A0AAD9XFL9</accession>
<gene>
    <name evidence="2" type="ORF">Ddye_005051</name>
</gene>
<comment type="caution">
    <text evidence="2">The sequence shown here is derived from an EMBL/GenBank/DDBJ whole genome shotgun (WGS) entry which is preliminary data.</text>
</comment>
<feature type="compositionally biased region" description="Polar residues" evidence="1">
    <location>
        <begin position="113"/>
        <end position="125"/>
    </location>
</feature>
<evidence type="ECO:0000313" key="2">
    <source>
        <dbReference type="EMBL" id="KAK2658518.1"/>
    </source>
</evidence>